<dbReference type="Gene3D" id="1.20.1070.10">
    <property type="entry name" value="Rhodopsin 7-helix transmembrane proteins"/>
    <property type="match status" value="1"/>
</dbReference>
<gene>
    <name evidence="2" type="ORF">Ciccas_008912</name>
</gene>
<name>A0ABD2PYI7_9PLAT</name>
<feature type="transmembrane region" description="Helical" evidence="1">
    <location>
        <begin position="97"/>
        <end position="119"/>
    </location>
</feature>
<proteinExistence type="predicted"/>
<keyword evidence="1" id="KW-0472">Membrane</keyword>
<accession>A0ABD2PYI7</accession>
<feature type="non-terminal residue" evidence="2">
    <location>
        <position position="314"/>
    </location>
</feature>
<feature type="non-terminal residue" evidence="2">
    <location>
        <position position="1"/>
    </location>
</feature>
<feature type="transmembrane region" description="Helical" evidence="1">
    <location>
        <begin position="16"/>
        <end position="36"/>
    </location>
</feature>
<reference evidence="2 3" key="1">
    <citation type="submission" date="2024-11" db="EMBL/GenBank/DDBJ databases">
        <title>Adaptive evolution of stress response genes in parasites aligns with host niche diversity.</title>
        <authorList>
            <person name="Hahn C."/>
            <person name="Resl P."/>
        </authorList>
    </citation>
    <scope>NUCLEOTIDE SEQUENCE [LARGE SCALE GENOMIC DNA]</scope>
    <source>
        <strain evidence="2">EGGRZ-B1_66</strain>
        <tissue evidence="2">Body</tissue>
    </source>
</reference>
<dbReference type="EMBL" id="JBJKFK010001676">
    <property type="protein sequence ID" value="KAL3312495.1"/>
    <property type="molecule type" value="Genomic_DNA"/>
</dbReference>
<keyword evidence="1" id="KW-1133">Transmembrane helix</keyword>
<protein>
    <recommendedName>
        <fullName evidence="4">G-protein coupled receptors family 1 profile domain-containing protein</fullName>
    </recommendedName>
</protein>
<sequence length="314" mass="36294">VCHPLKRRILCRPQRIKYVILTLTLITSVFCIYRVIFFKTRSGEHSIDVNTLLESVQPNLFTDAIKKNIRKKLQIVCSMADSMGIEPQQLLLTCFEITYGMLTTVIPPFVILILNITIARTITIQRKYRNLNFNSMLMSGKFTTIEQNKHTKIYKWTKKCLDPNLSTTHDSLTNENGSYLNLTGQNTKLMANQSFGNKYYFAPASAKIQVQNSKDLEVENEPVYEDSNKSAQPNKFRKTYFLWNLKRHNKASIVRQPKISRGLRKLGNQFVITLLAISSCFFLLNIPYMISDILFRVFTNSSHEQLGFLKQITN</sequence>
<dbReference type="AlphaFoldDB" id="A0ABD2PYI7"/>
<feature type="transmembrane region" description="Helical" evidence="1">
    <location>
        <begin position="270"/>
        <end position="290"/>
    </location>
</feature>
<comment type="caution">
    <text evidence="2">The sequence shown here is derived from an EMBL/GenBank/DDBJ whole genome shotgun (WGS) entry which is preliminary data.</text>
</comment>
<organism evidence="2 3">
    <name type="scientific">Cichlidogyrus casuarinus</name>
    <dbReference type="NCBI Taxonomy" id="1844966"/>
    <lineage>
        <taxon>Eukaryota</taxon>
        <taxon>Metazoa</taxon>
        <taxon>Spiralia</taxon>
        <taxon>Lophotrochozoa</taxon>
        <taxon>Platyhelminthes</taxon>
        <taxon>Monogenea</taxon>
        <taxon>Monopisthocotylea</taxon>
        <taxon>Dactylogyridea</taxon>
        <taxon>Ancyrocephalidae</taxon>
        <taxon>Cichlidogyrus</taxon>
    </lineage>
</organism>
<evidence type="ECO:0000313" key="3">
    <source>
        <dbReference type="Proteomes" id="UP001626550"/>
    </source>
</evidence>
<keyword evidence="1" id="KW-0812">Transmembrane</keyword>
<keyword evidence="3" id="KW-1185">Reference proteome</keyword>
<dbReference type="SUPFAM" id="SSF81321">
    <property type="entry name" value="Family A G protein-coupled receptor-like"/>
    <property type="match status" value="1"/>
</dbReference>
<evidence type="ECO:0008006" key="4">
    <source>
        <dbReference type="Google" id="ProtNLM"/>
    </source>
</evidence>
<evidence type="ECO:0000313" key="2">
    <source>
        <dbReference type="EMBL" id="KAL3312495.1"/>
    </source>
</evidence>
<evidence type="ECO:0000256" key="1">
    <source>
        <dbReference type="SAM" id="Phobius"/>
    </source>
</evidence>
<dbReference type="Proteomes" id="UP001626550">
    <property type="component" value="Unassembled WGS sequence"/>
</dbReference>